<dbReference type="PANTHER" id="PTHR10590">
    <property type="entry name" value="SODIUM/NUCLEOSIDE COTRANSPORTER"/>
    <property type="match status" value="1"/>
</dbReference>
<evidence type="ECO:0000256" key="1">
    <source>
        <dbReference type="SAM" id="Phobius"/>
    </source>
</evidence>
<reference evidence="2 3" key="1">
    <citation type="submission" date="2013-12" db="EMBL/GenBank/DDBJ databases">
        <title>Draft genome of the parsitic nematode Ancylostoma duodenale.</title>
        <authorList>
            <person name="Mitreva M."/>
        </authorList>
    </citation>
    <scope>NUCLEOTIDE SEQUENCE [LARGE SCALE GENOMIC DNA]</scope>
    <source>
        <strain evidence="2 3">Zhejiang</strain>
    </source>
</reference>
<gene>
    <name evidence="2" type="ORF">ANCDUO_02185</name>
</gene>
<sequence>MAPVFMFTALQVLVFFASVVTLLYYYGIIQYVLRQMAHIMQITLGTTAVESLNACSCVFLGQVTSLSRDNSYAVNSK</sequence>
<dbReference type="OrthoDB" id="6075923at2759"/>
<dbReference type="EMBL" id="KN726677">
    <property type="protein sequence ID" value="KIH67485.1"/>
    <property type="molecule type" value="Genomic_DNA"/>
</dbReference>
<evidence type="ECO:0000313" key="2">
    <source>
        <dbReference type="EMBL" id="KIH67485.1"/>
    </source>
</evidence>
<dbReference type="InterPro" id="IPR008276">
    <property type="entry name" value="C_nuclsd_transpt"/>
</dbReference>
<keyword evidence="1" id="KW-0472">Membrane</keyword>
<dbReference type="PANTHER" id="PTHR10590:SF4">
    <property type="entry name" value="SOLUTE CARRIER FAMILY 28 MEMBER 3"/>
    <property type="match status" value="1"/>
</dbReference>
<feature type="transmembrane region" description="Helical" evidence="1">
    <location>
        <begin position="6"/>
        <end position="26"/>
    </location>
</feature>
<proteinExistence type="predicted"/>
<evidence type="ECO:0000313" key="3">
    <source>
        <dbReference type="Proteomes" id="UP000054047"/>
    </source>
</evidence>
<name>A0A0C2H161_9BILA</name>
<keyword evidence="1" id="KW-0812">Transmembrane</keyword>
<keyword evidence="3" id="KW-1185">Reference proteome</keyword>
<keyword evidence="1" id="KW-1133">Transmembrane helix</keyword>
<accession>A0A0C2H161</accession>
<dbReference type="Proteomes" id="UP000054047">
    <property type="component" value="Unassembled WGS sequence"/>
</dbReference>
<dbReference type="GO" id="GO:0005886">
    <property type="term" value="C:plasma membrane"/>
    <property type="evidence" value="ECO:0007669"/>
    <property type="project" value="TreeGrafter"/>
</dbReference>
<organism evidence="2 3">
    <name type="scientific">Ancylostoma duodenale</name>
    <dbReference type="NCBI Taxonomy" id="51022"/>
    <lineage>
        <taxon>Eukaryota</taxon>
        <taxon>Metazoa</taxon>
        <taxon>Ecdysozoa</taxon>
        <taxon>Nematoda</taxon>
        <taxon>Chromadorea</taxon>
        <taxon>Rhabditida</taxon>
        <taxon>Rhabditina</taxon>
        <taxon>Rhabditomorpha</taxon>
        <taxon>Strongyloidea</taxon>
        <taxon>Ancylostomatidae</taxon>
        <taxon>Ancylostomatinae</taxon>
        <taxon>Ancylostoma</taxon>
    </lineage>
</organism>
<protein>
    <submittedName>
        <fullName evidence="2">Uncharacterized protein</fullName>
    </submittedName>
</protein>
<dbReference type="GO" id="GO:0005415">
    <property type="term" value="F:nucleoside:sodium symporter activity"/>
    <property type="evidence" value="ECO:0007669"/>
    <property type="project" value="TreeGrafter"/>
</dbReference>
<dbReference type="AlphaFoldDB" id="A0A0C2H161"/>